<dbReference type="EMBL" id="JBHRWI010000022">
    <property type="protein sequence ID" value="MFC3512471.1"/>
    <property type="molecule type" value="Genomic_DNA"/>
</dbReference>
<reference evidence="2" key="1">
    <citation type="journal article" date="2019" name="Int. J. Syst. Evol. Microbiol.">
        <title>The Global Catalogue of Microorganisms (GCM) 10K type strain sequencing project: providing services to taxonomists for standard genome sequencing and annotation.</title>
        <authorList>
            <consortium name="The Broad Institute Genomics Platform"/>
            <consortium name="The Broad Institute Genome Sequencing Center for Infectious Disease"/>
            <person name="Wu L."/>
            <person name="Ma J."/>
        </authorList>
    </citation>
    <scope>NUCLEOTIDE SEQUENCE [LARGE SCALE GENOMIC DNA]</scope>
    <source>
        <strain evidence="2">CGMCC 4.7682</strain>
    </source>
</reference>
<accession>A0ABV7QH79</accession>
<gene>
    <name evidence="1" type="ORF">ACFORO_20045</name>
</gene>
<name>A0ABV7QH79_9PSEU</name>
<dbReference type="Proteomes" id="UP001595764">
    <property type="component" value="Unassembled WGS sequence"/>
</dbReference>
<sequence>MDAEIVALINSGVTSLLGLMVKDAWERSKKSAASLFSTDKKVISAIESELDETSDRLKFALSSGDTEAEAEVAAEWRSRLRRAVCSDDSLLVALRAFVEENKNSEEGCNRHYGKVAMKAKARDSSRVYQQGSGTQYNH</sequence>
<dbReference type="RefSeq" id="WP_377871681.1">
    <property type="nucleotide sequence ID" value="NZ_JBHMAY010000032.1"/>
</dbReference>
<comment type="caution">
    <text evidence="1">The sequence shown here is derived from an EMBL/GenBank/DDBJ whole genome shotgun (WGS) entry which is preliminary data.</text>
</comment>
<evidence type="ECO:0008006" key="3">
    <source>
        <dbReference type="Google" id="ProtNLM"/>
    </source>
</evidence>
<keyword evidence="2" id="KW-1185">Reference proteome</keyword>
<evidence type="ECO:0000313" key="1">
    <source>
        <dbReference type="EMBL" id="MFC3512471.1"/>
    </source>
</evidence>
<protein>
    <recommendedName>
        <fullName evidence="3">Rx N-terminal domain-containing protein</fullName>
    </recommendedName>
</protein>
<organism evidence="1 2">
    <name type="scientific">Amycolatopsis halotolerans</name>
    <dbReference type="NCBI Taxonomy" id="330083"/>
    <lineage>
        <taxon>Bacteria</taxon>
        <taxon>Bacillati</taxon>
        <taxon>Actinomycetota</taxon>
        <taxon>Actinomycetes</taxon>
        <taxon>Pseudonocardiales</taxon>
        <taxon>Pseudonocardiaceae</taxon>
        <taxon>Amycolatopsis</taxon>
    </lineage>
</organism>
<evidence type="ECO:0000313" key="2">
    <source>
        <dbReference type="Proteomes" id="UP001595764"/>
    </source>
</evidence>
<proteinExistence type="predicted"/>